<name>A0A6G0W1H3_APHCR</name>
<gene>
    <name evidence="1" type="ORF">FWK35_00037287</name>
</gene>
<organism evidence="1 2">
    <name type="scientific">Aphis craccivora</name>
    <name type="common">Cowpea aphid</name>
    <dbReference type="NCBI Taxonomy" id="307492"/>
    <lineage>
        <taxon>Eukaryota</taxon>
        <taxon>Metazoa</taxon>
        <taxon>Ecdysozoa</taxon>
        <taxon>Arthropoda</taxon>
        <taxon>Hexapoda</taxon>
        <taxon>Insecta</taxon>
        <taxon>Pterygota</taxon>
        <taxon>Neoptera</taxon>
        <taxon>Paraneoptera</taxon>
        <taxon>Hemiptera</taxon>
        <taxon>Sternorrhyncha</taxon>
        <taxon>Aphidomorpha</taxon>
        <taxon>Aphidoidea</taxon>
        <taxon>Aphididae</taxon>
        <taxon>Aphidini</taxon>
        <taxon>Aphis</taxon>
        <taxon>Aphis</taxon>
    </lineage>
</organism>
<sequence length="92" mass="10667">VNELIRVGGKTLKDMIYKIMRKVLTDTILKEFTYFGLRNKNNFSILLLNKAIFDAIRKSKFKNSTDEEIIAIIGKWLTTSKSRLEKKNVTAQ</sequence>
<dbReference type="Proteomes" id="UP000478052">
    <property type="component" value="Unassembled WGS sequence"/>
</dbReference>
<evidence type="ECO:0000313" key="2">
    <source>
        <dbReference type="Proteomes" id="UP000478052"/>
    </source>
</evidence>
<dbReference type="PANTHER" id="PTHR34153:SF2">
    <property type="entry name" value="SI:CH211-262H13.3-RELATED"/>
    <property type="match status" value="1"/>
</dbReference>
<dbReference type="PANTHER" id="PTHR34153">
    <property type="entry name" value="SI:CH211-262H13.3-RELATED-RELATED"/>
    <property type="match status" value="1"/>
</dbReference>
<dbReference type="OrthoDB" id="6614320at2759"/>
<reference evidence="1 2" key="1">
    <citation type="submission" date="2019-08" db="EMBL/GenBank/DDBJ databases">
        <title>Whole genome of Aphis craccivora.</title>
        <authorList>
            <person name="Voronova N.V."/>
            <person name="Shulinski R.S."/>
            <person name="Bandarenka Y.V."/>
            <person name="Zhorov D.G."/>
            <person name="Warner D."/>
        </authorList>
    </citation>
    <scope>NUCLEOTIDE SEQUENCE [LARGE SCALE GENOMIC DNA]</scope>
    <source>
        <strain evidence="1">180601</strain>
        <tissue evidence="1">Whole Body</tissue>
    </source>
</reference>
<protein>
    <submittedName>
        <fullName evidence="1">DUF4806 domain-containing protein</fullName>
    </submittedName>
</protein>
<dbReference type="EMBL" id="VUJU01009632">
    <property type="protein sequence ID" value="KAF0718828.1"/>
    <property type="molecule type" value="Genomic_DNA"/>
</dbReference>
<dbReference type="AlphaFoldDB" id="A0A6G0W1H3"/>
<keyword evidence="2" id="KW-1185">Reference proteome</keyword>
<proteinExistence type="predicted"/>
<evidence type="ECO:0000313" key="1">
    <source>
        <dbReference type="EMBL" id="KAF0718828.1"/>
    </source>
</evidence>
<accession>A0A6G0W1H3</accession>
<feature type="non-terminal residue" evidence="1">
    <location>
        <position position="1"/>
    </location>
</feature>
<comment type="caution">
    <text evidence="1">The sequence shown here is derived from an EMBL/GenBank/DDBJ whole genome shotgun (WGS) entry which is preliminary data.</text>
</comment>